<evidence type="ECO:0000256" key="2">
    <source>
        <dbReference type="ARBA" id="ARBA00023157"/>
    </source>
</evidence>
<evidence type="ECO:0000313" key="6">
    <source>
        <dbReference type="Proteomes" id="UP000249239"/>
    </source>
</evidence>
<dbReference type="OrthoDB" id="9794261at2"/>
<reference evidence="5 6" key="1">
    <citation type="submission" date="2018-06" db="EMBL/GenBank/DDBJ databases">
        <title>Genomic Encyclopedia of Archaeal and Bacterial Type Strains, Phase II (KMG-II): from individual species to whole genera.</title>
        <authorList>
            <person name="Goeker M."/>
        </authorList>
    </citation>
    <scope>NUCLEOTIDE SEQUENCE [LARGE SCALE GENOMIC DNA]</scope>
    <source>
        <strain evidence="5 6">DSM 6779</strain>
    </source>
</reference>
<feature type="chain" id="PRO_5015850181" evidence="3">
    <location>
        <begin position="22"/>
        <end position="279"/>
    </location>
</feature>
<protein>
    <submittedName>
        <fullName evidence="5">Concanavalin A-like lectin/glucanase superfamily protein</fullName>
    </submittedName>
</protein>
<keyword evidence="5" id="KW-0430">Lectin</keyword>
<evidence type="ECO:0000313" key="5">
    <source>
        <dbReference type="EMBL" id="PZX16166.1"/>
    </source>
</evidence>
<dbReference type="GO" id="GO:0005615">
    <property type="term" value="C:extracellular space"/>
    <property type="evidence" value="ECO:0007669"/>
    <property type="project" value="TreeGrafter"/>
</dbReference>
<evidence type="ECO:0000256" key="1">
    <source>
        <dbReference type="ARBA" id="ARBA00022729"/>
    </source>
</evidence>
<keyword evidence="1 3" id="KW-0732">Signal</keyword>
<proteinExistence type="predicted"/>
<dbReference type="RefSeq" id="WP_111445895.1">
    <property type="nucleotide sequence ID" value="NZ_QKZK01000014.1"/>
</dbReference>
<dbReference type="InterPro" id="IPR043543">
    <property type="entry name" value="PAPPA/PAPPA2"/>
</dbReference>
<dbReference type="GO" id="GO:0004222">
    <property type="term" value="F:metalloendopeptidase activity"/>
    <property type="evidence" value="ECO:0007669"/>
    <property type="project" value="TreeGrafter"/>
</dbReference>
<dbReference type="InterPro" id="IPR013320">
    <property type="entry name" value="ConA-like_dom_sf"/>
</dbReference>
<organism evidence="5 6">
    <name type="scientific">Breznakibacter xylanolyticus</name>
    <dbReference type="NCBI Taxonomy" id="990"/>
    <lineage>
        <taxon>Bacteria</taxon>
        <taxon>Pseudomonadati</taxon>
        <taxon>Bacteroidota</taxon>
        <taxon>Bacteroidia</taxon>
        <taxon>Marinilabiliales</taxon>
        <taxon>Marinilabiliaceae</taxon>
        <taxon>Breznakibacter</taxon>
    </lineage>
</organism>
<gene>
    <name evidence="5" type="ORF">LX69_02041</name>
</gene>
<dbReference type="SUPFAM" id="SSF49899">
    <property type="entry name" value="Concanavalin A-like lectins/glucanases"/>
    <property type="match status" value="1"/>
</dbReference>
<evidence type="ECO:0000259" key="4">
    <source>
        <dbReference type="SMART" id="SM00560"/>
    </source>
</evidence>
<keyword evidence="2" id="KW-1015">Disulfide bond</keyword>
<evidence type="ECO:0000256" key="3">
    <source>
        <dbReference type="SAM" id="SignalP"/>
    </source>
</evidence>
<dbReference type="EMBL" id="QKZK01000014">
    <property type="protein sequence ID" value="PZX16166.1"/>
    <property type="molecule type" value="Genomic_DNA"/>
</dbReference>
<dbReference type="SMART" id="SM00560">
    <property type="entry name" value="LamGL"/>
    <property type="match status" value="1"/>
</dbReference>
<dbReference type="PANTHER" id="PTHR46130">
    <property type="entry name" value="LAMGL DOMAIN-CONTAINING PROTEIN"/>
    <property type="match status" value="1"/>
</dbReference>
<dbReference type="Pfam" id="PF13385">
    <property type="entry name" value="Laminin_G_3"/>
    <property type="match status" value="1"/>
</dbReference>
<dbReference type="GO" id="GO:0007166">
    <property type="term" value="P:cell surface receptor signaling pathway"/>
    <property type="evidence" value="ECO:0007669"/>
    <property type="project" value="TreeGrafter"/>
</dbReference>
<sequence length="279" mass="30556">MKQKLLLTITLWLTLLGSAWAQTNNALYFDGTNDYVRIKAINPSNFTVEAWVCPTALGKDQAILSTLSTNSNTGMELHIASDNIPVLTIHGGIGFIDIKGTTAITANTWTHIAATYNGYSASIYVNGVQTKSVLANTYQAGTQALYLGRRLMSGVLFFTGKIDEVRVWNSSRTQAEIIEAMTSNLTGTETGLLAYYTFNQGMVNGNNSGVNTLYDATTNRNNGSLTYFTLSGTTSNWVEGYNSDSYTDTIYVYTDQIVLADTAGSSQAFFRLFKQKLDY</sequence>
<accession>A0A2W7NSB3</accession>
<dbReference type="PANTHER" id="PTHR46130:SF3">
    <property type="entry name" value="CHROMOSOME UNDETERMINED SCAFFOLD_33, WHOLE GENOME SHOTGUN SEQUENCE"/>
    <property type="match status" value="1"/>
</dbReference>
<dbReference type="GO" id="GO:0030246">
    <property type="term" value="F:carbohydrate binding"/>
    <property type="evidence" value="ECO:0007669"/>
    <property type="project" value="UniProtKB-KW"/>
</dbReference>
<dbReference type="GO" id="GO:0006508">
    <property type="term" value="P:proteolysis"/>
    <property type="evidence" value="ECO:0007669"/>
    <property type="project" value="TreeGrafter"/>
</dbReference>
<dbReference type="Gene3D" id="2.60.120.200">
    <property type="match status" value="1"/>
</dbReference>
<dbReference type="GO" id="GO:0004553">
    <property type="term" value="F:hydrolase activity, hydrolyzing O-glycosyl compounds"/>
    <property type="evidence" value="ECO:0007669"/>
    <property type="project" value="UniProtKB-ARBA"/>
</dbReference>
<dbReference type="InterPro" id="IPR006558">
    <property type="entry name" value="LamG-like"/>
</dbReference>
<name>A0A2W7NSB3_9BACT</name>
<feature type="domain" description="LamG-like jellyroll fold" evidence="4">
    <location>
        <begin position="44"/>
        <end position="175"/>
    </location>
</feature>
<dbReference type="Proteomes" id="UP000249239">
    <property type="component" value="Unassembled WGS sequence"/>
</dbReference>
<dbReference type="AlphaFoldDB" id="A0A2W7NSB3"/>
<comment type="caution">
    <text evidence="5">The sequence shown here is derived from an EMBL/GenBank/DDBJ whole genome shotgun (WGS) entry which is preliminary data.</text>
</comment>
<keyword evidence="6" id="KW-1185">Reference proteome</keyword>
<feature type="signal peptide" evidence="3">
    <location>
        <begin position="1"/>
        <end position="21"/>
    </location>
</feature>
<dbReference type="GO" id="GO:0005975">
    <property type="term" value="P:carbohydrate metabolic process"/>
    <property type="evidence" value="ECO:0007669"/>
    <property type="project" value="UniProtKB-ARBA"/>
</dbReference>